<dbReference type="InterPro" id="IPR050710">
    <property type="entry name" value="Band7/mec-2_domain"/>
</dbReference>
<comment type="subunit">
    <text evidence="6">HflC and HflK may interact to form a multimeric complex.</text>
</comment>
<feature type="coiled-coil region" evidence="7">
    <location>
        <begin position="203"/>
        <end position="230"/>
    </location>
</feature>
<accession>A0ABW2L4U8</accession>
<keyword evidence="7" id="KW-0175">Coiled coil</keyword>
<dbReference type="RefSeq" id="WP_379709401.1">
    <property type="nucleotide sequence ID" value="NZ_JBHTBS010000001.1"/>
</dbReference>
<evidence type="ECO:0000256" key="6">
    <source>
        <dbReference type="RuleBase" id="RU364113"/>
    </source>
</evidence>
<dbReference type="SUPFAM" id="SSF117892">
    <property type="entry name" value="Band 7/SPFH domain"/>
    <property type="match status" value="1"/>
</dbReference>
<comment type="caution">
    <text evidence="9">The sequence shown here is derived from an EMBL/GenBank/DDBJ whole genome shotgun (WGS) entry which is preliminary data.</text>
</comment>
<dbReference type="GO" id="GO:0006508">
    <property type="term" value="P:proteolysis"/>
    <property type="evidence" value="ECO:0007669"/>
    <property type="project" value="UniProtKB-KW"/>
</dbReference>
<evidence type="ECO:0000313" key="9">
    <source>
        <dbReference type="EMBL" id="MFC7336156.1"/>
    </source>
</evidence>
<dbReference type="NCBIfam" id="TIGR01933">
    <property type="entry name" value="hflK"/>
    <property type="match status" value="1"/>
</dbReference>
<proteinExistence type="inferred from homology"/>
<organism evidence="9 10">
    <name type="scientific">Haloferula chungangensis</name>
    <dbReference type="NCBI Taxonomy" id="1048331"/>
    <lineage>
        <taxon>Bacteria</taxon>
        <taxon>Pseudomonadati</taxon>
        <taxon>Verrucomicrobiota</taxon>
        <taxon>Verrucomicrobiia</taxon>
        <taxon>Verrucomicrobiales</taxon>
        <taxon>Verrucomicrobiaceae</taxon>
        <taxon>Haloferula</taxon>
    </lineage>
</organism>
<dbReference type="InterPro" id="IPR010201">
    <property type="entry name" value="HflK"/>
</dbReference>
<keyword evidence="3" id="KW-0812">Transmembrane</keyword>
<dbReference type="Proteomes" id="UP001596472">
    <property type="component" value="Unassembled WGS sequence"/>
</dbReference>
<gene>
    <name evidence="9" type="primary">hflK</name>
    <name evidence="9" type="ORF">ACFQY0_03130</name>
</gene>
<dbReference type="GO" id="GO:0008233">
    <property type="term" value="F:peptidase activity"/>
    <property type="evidence" value="ECO:0007669"/>
    <property type="project" value="UniProtKB-KW"/>
</dbReference>
<dbReference type="Pfam" id="PF01145">
    <property type="entry name" value="Band_7"/>
    <property type="match status" value="1"/>
</dbReference>
<evidence type="ECO:0000256" key="3">
    <source>
        <dbReference type="ARBA" id="ARBA00022692"/>
    </source>
</evidence>
<keyword evidence="4" id="KW-1133">Transmembrane helix</keyword>
<dbReference type="PANTHER" id="PTHR43327:SF2">
    <property type="entry name" value="MODULATOR OF FTSH PROTEASE HFLK"/>
    <property type="match status" value="1"/>
</dbReference>
<comment type="function">
    <text evidence="6">HflC and HflK could encode or regulate a protease.</text>
</comment>
<keyword evidence="9" id="KW-0645">Protease</keyword>
<dbReference type="CDD" id="cd03404">
    <property type="entry name" value="SPFH_HflK"/>
    <property type="match status" value="1"/>
</dbReference>
<name>A0ABW2L4U8_9BACT</name>
<evidence type="ECO:0000256" key="7">
    <source>
        <dbReference type="SAM" id="Coils"/>
    </source>
</evidence>
<evidence type="ECO:0000256" key="2">
    <source>
        <dbReference type="ARBA" id="ARBA00006971"/>
    </source>
</evidence>
<evidence type="ECO:0000256" key="4">
    <source>
        <dbReference type="ARBA" id="ARBA00022989"/>
    </source>
</evidence>
<dbReference type="PANTHER" id="PTHR43327">
    <property type="entry name" value="STOMATIN-LIKE PROTEIN 2, MITOCHONDRIAL"/>
    <property type="match status" value="1"/>
</dbReference>
<evidence type="ECO:0000259" key="8">
    <source>
        <dbReference type="SMART" id="SM00244"/>
    </source>
</evidence>
<sequence>MPGLPKFPFSPKALLVIPAILLVLIGIWSSFYTIQAEEQGVVMRFGKYSDTVDRGLHFKIPFGVDTVQAVAVRRQQKLEFGFGTAGAKNRSQVSNRDEWQFEREMVTGDLNAALVEWVVQYRVDDPKDYLFNVRDPDETLRDVAESAMREAVGDRTVDEVLTIGRQDIEAESLQKLKDLTTKYGMGLTIDQVQLKDVNPPRPVQSSFNEVNEAQQQKEEAINVANGLYNRAVPKARGEAQRQISDAEGYATQRINEAEGDAARFTALYDEFAKSPDITKRRLYLETMGEVVPQLGRKIIIDEEAKQILPLLNLDDSKLPIK</sequence>
<dbReference type="InterPro" id="IPR036013">
    <property type="entry name" value="Band_7/SPFH_dom_sf"/>
</dbReference>
<keyword evidence="9" id="KW-0378">Hydrolase</keyword>
<evidence type="ECO:0000256" key="1">
    <source>
        <dbReference type="ARBA" id="ARBA00004167"/>
    </source>
</evidence>
<evidence type="ECO:0000256" key="5">
    <source>
        <dbReference type="ARBA" id="ARBA00023136"/>
    </source>
</evidence>
<keyword evidence="5" id="KW-0472">Membrane</keyword>
<comment type="subcellular location">
    <subcellularLocation>
        <location evidence="1">Membrane</location>
        <topology evidence="1">Single-pass membrane protein</topology>
    </subcellularLocation>
</comment>
<dbReference type="InterPro" id="IPR001107">
    <property type="entry name" value="Band_7"/>
</dbReference>
<keyword evidence="10" id="KW-1185">Reference proteome</keyword>
<dbReference type="Gene3D" id="3.30.479.30">
    <property type="entry name" value="Band 7 domain"/>
    <property type="match status" value="1"/>
</dbReference>
<reference evidence="10" key="1">
    <citation type="journal article" date="2019" name="Int. J. Syst. Evol. Microbiol.">
        <title>The Global Catalogue of Microorganisms (GCM) 10K type strain sequencing project: providing services to taxonomists for standard genome sequencing and annotation.</title>
        <authorList>
            <consortium name="The Broad Institute Genomics Platform"/>
            <consortium name="The Broad Institute Genome Sequencing Center for Infectious Disease"/>
            <person name="Wu L."/>
            <person name="Ma J."/>
        </authorList>
    </citation>
    <scope>NUCLEOTIDE SEQUENCE [LARGE SCALE GENOMIC DNA]</scope>
    <source>
        <strain evidence="10">CGMCC 4.1467</strain>
    </source>
</reference>
<feature type="domain" description="Band 7" evidence="8">
    <location>
        <begin position="29"/>
        <end position="211"/>
    </location>
</feature>
<dbReference type="SMART" id="SM00244">
    <property type="entry name" value="PHB"/>
    <property type="match status" value="1"/>
</dbReference>
<evidence type="ECO:0000313" key="10">
    <source>
        <dbReference type="Proteomes" id="UP001596472"/>
    </source>
</evidence>
<comment type="similarity">
    <text evidence="2 6">Belongs to the band 7/mec-2 family. HflK subfamily.</text>
</comment>
<dbReference type="EMBL" id="JBHTBS010000001">
    <property type="protein sequence ID" value="MFC7336156.1"/>
    <property type="molecule type" value="Genomic_DNA"/>
</dbReference>
<protein>
    <recommendedName>
        <fullName evidence="6">Protein HflK</fullName>
    </recommendedName>
</protein>